<organism evidence="2 3">
    <name type="scientific">Sporosarcina jeotgali</name>
    <dbReference type="NCBI Taxonomy" id="3020056"/>
    <lineage>
        <taxon>Bacteria</taxon>
        <taxon>Bacillati</taxon>
        <taxon>Bacillota</taxon>
        <taxon>Bacilli</taxon>
        <taxon>Bacillales</taxon>
        <taxon>Caryophanaceae</taxon>
        <taxon>Sporosarcina</taxon>
    </lineage>
</organism>
<gene>
    <name evidence="2" type="ORF">PGH26_07485</name>
</gene>
<dbReference type="GO" id="GO:0016787">
    <property type="term" value="F:hydrolase activity"/>
    <property type="evidence" value="ECO:0007669"/>
    <property type="project" value="UniProtKB-KW"/>
</dbReference>
<evidence type="ECO:0000259" key="1">
    <source>
        <dbReference type="Pfam" id="PF01738"/>
    </source>
</evidence>
<dbReference type="Proteomes" id="UP001303532">
    <property type="component" value="Chromosome"/>
</dbReference>
<reference evidence="2 3" key="1">
    <citation type="submission" date="2023-01" db="EMBL/GenBank/DDBJ databases">
        <title>Sporosarcina sp. nov., isolated from Korean tranditional fermented seafood 'Jeotgal'.</title>
        <authorList>
            <person name="Yang A.-I."/>
        </authorList>
    </citation>
    <scope>NUCLEOTIDE SEQUENCE [LARGE SCALE GENOMIC DNA]</scope>
    <source>
        <strain evidence="2 3">B2O-1</strain>
    </source>
</reference>
<dbReference type="Pfam" id="PF01738">
    <property type="entry name" value="DLH"/>
    <property type="match status" value="1"/>
</dbReference>
<sequence length="196" mass="21582">MATVLLFHHVLGCTEGIHHFAEHIRQTGHTVHVADLFEGRTFSTIEDGFAYVDEIGFDAILKRAEQEANLLSRDIVYAGISLGVMAAQKLASTRKGGQGALFISSCAPSSAFGSPWPAELPVQIHGMDRDPFFAEEGDLEAAQELVAQSECAELFVYKGDQHFIVDDSLQAYDAETANLLLQRVRDFLDRVDARRS</sequence>
<dbReference type="RefSeq" id="WP_323693362.1">
    <property type="nucleotide sequence ID" value="NZ_CP116341.1"/>
</dbReference>
<evidence type="ECO:0000313" key="3">
    <source>
        <dbReference type="Proteomes" id="UP001303532"/>
    </source>
</evidence>
<dbReference type="PANTHER" id="PTHR46623:SF6">
    <property type="entry name" value="ALPHA_BETA-HYDROLASES SUPERFAMILY PROTEIN"/>
    <property type="match status" value="1"/>
</dbReference>
<dbReference type="InterPro" id="IPR051049">
    <property type="entry name" value="Dienelactone_hydrolase-like"/>
</dbReference>
<name>A0ABZ0L2B8_9BACL</name>
<dbReference type="PANTHER" id="PTHR46623">
    <property type="entry name" value="CARBOXYMETHYLENEBUTENOLIDASE-RELATED"/>
    <property type="match status" value="1"/>
</dbReference>
<evidence type="ECO:0000313" key="2">
    <source>
        <dbReference type="EMBL" id="WOV85766.1"/>
    </source>
</evidence>
<accession>A0ABZ0L2B8</accession>
<dbReference type="Gene3D" id="3.40.50.1820">
    <property type="entry name" value="alpha/beta hydrolase"/>
    <property type="match status" value="1"/>
</dbReference>
<keyword evidence="3" id="KW-1185">Reference proteome</keyword>
<feature type="domain" description="Dienelactone hydrolase" evidence="1">
    <location>
        <begin position="3"/>
        <end position="190"/>
    </location>
</feature>
<dbReference type="SUPFAM" id="SSF53474">
    <property type="entry name" value="alpha/beta-Hydrolases"/>
    <property type="match status" value="1"/>
</dbReference>
<keyword evidence="2" id="KW-0378">Hydrolase</keyword>
<proteinExistence type="predicted"/>
<dbReference type="InterPro" id="IPR002925">
    <property type="entry name" value="Dienelactn_hydro"/>
</dbReference>
<protein>
    <submittedName>
        <fullName evidence="2">Dienelactone hydrolase family protein</fullName>
    </submittedName>
</protein>
<dbReference type="InterPro" id="IPR029058">
    <property type="entry name" value="AB_hydrolase_fold"/>
</dbReference>
<dbReference type="EMBL" id="CP116341">
    <property type="protein sequence ID" value="WOV85766.1"/>
    <property type="molecule type" value="Genomic_DNA"/>
</dbReference>